<gene>
    <name evidence="3" type="ORF">G3574_09135</name>
</gene>
<dbReference type="SUPFAM" id="SSF53448">
    <property type="entry name" value="Nucleotide-diphospho-sugar transferases"/>
    <property type="match status" value="1"/>
</dbReference>
<feature type="domain" description="MobA-like NTP transferase" evidence="2">
    <location>
        <begin position="10"/>
        <end position="171"/>
    </location>
</feature>
<dbReference type="RefSeq" id="WP_163962259.1">
    <property type="nucleotide sequence ID" value="NZ_JAAIVB010000035.1"/>
</dbReference>
<accession>A0A6B3SS22</accession>
<dbReference type="PANTHER" id="PTHR43777">
    <property type="entry name" value="MOLYBDENUM COFACTOR CYTIDYLYLTRANSFERASE"/>
    <property type="match status" value="1"/>
</dbReference>
<dbReference type="Proteomes" id="UP000482155">
    <property type="component" value="Unassembled WGS sequence"/>
</dbReference>
<dbReference type="InterPro" id="IPR029044">
    <property type="entry name" value="Nucleotide-diphossugar_trans"/>
</dbReference>
<evidence type="ECO:0000313" key="4">
    <source>
        <dbReference type="Proteomes" id="UP000482155"/>
    </source>
</evidence>
<dbReference type="GO" id="GO:0016779">
    <property type="term" value="F:nucleotidyltransferase activity"/>
    <property type="evidence" value="ECO:0007669"/>
    <property type="project" value="UniProtKB-ARBA"/>
</dbReference>
<dbReference type="PANTHER" id="PTHR43777:SF1">
    <property type="entry name" value="MOLYBDENUM COFACTOR CYTIDYLYLTRANSFERASE"/>
    <property type="match status" value="1"/>
</dbReference>
<reference evidence="3 4" key="1">
    <citation type="submission" date="2020-02" db="EMBL/GenBank/DDBJ databases">
        <authorList>
            <person name="Kim M.K."/>
        </authorList>
    </citation>
    <scope>NUCLEOTIDE SEQUENCE [LARGE SCALE GENOMIC DNA]</scope>
    <source>
        <strain evidence="3 4">17J57-3</strain>
    </source>
</reference>
<dbReference type="AlphaFoldDB" id="A0A6B3SS22"/>
<organism evidence="3 4">
    <name type="scientific">Noviherbaspirillum galbum</name>
    <dbReference type="NCBI Taxonomy" id="2709383"/>
    <lineage>
        <taxon>Bacteria</taxon>
        <taxon>Pseudomonadati</taxon>
        <taxon>Pseudomonadota</taxon>
        <taxon>Betaproteobacteria</taxon>
        <taxon>Burkholderiales</taxon>
        <taxon>Oxalobacteraceae</taxon>
        <taxon>Noviherbaspirillum</taxon>
    </lineage>
</organism>
<dbReference type="CDD" id="cd04182">
    <property type="entry name" value="GT_2_like_f"/>
    <property type="match status" value="1"/>
</dbReference>
<keyword evidence="1" id="KW-0460">Magnesium</keyword>
<dbReference type="InterPro" id="IPR025877">
    <property type="entry name" value="MobA-like_NTP_Trfase"/>
</dbReference>
<protein>
    <submittedName>
        <fullName evidence="3">Nucleotidyltransferase family protein</fullName>
    </submittedName>
</protein>
<dbReference type="EMBL" id="JAAIVB010000035">
    <property type="protein sequence ID" value="NEX61242.1"/>
    <property type="molecule type" value="Genomic_DNA"/>
</dbReference>
<name>A0A6B3SS22_9BURK</name>
<keyword evidence="4" id="KW-1185">Reference proteome</keyword>
<proteinExistence type="predicted"/>
<dbReference type="Pfam" id="PF12804">
    <property type="entry name" value="NTP_transf_3"/>
    <property type="match status" value="1"/>
</dbReference>
<evidence type="ECO:0000259" key="2">
    <source>
        <dbReference type="Pfam" id="PF12804"/>
    </source>
</evidence>
<dbReference type="Gene3D" id="3.90.550.10">
    <property type="entry name" value="Spore Coat Polysaccharide Biosynthesis Protein SpsA, Chain A"/>
    <property type="match status" value="1"/>
</dbReference>
<sequence length="194" mass="19924">MSGMSGQVVGILLAAGRGSRFDPEGARNKLMQPLADGGTVAVRAAAAMLGALPRVLAVVRPGADVLAVALRAAGCEVSCCAEASEGMGASLRHAIGLARDADGWVIALADMPYVQSSTVRLLADAIRGGASIAAPTREGRRGNPVAFHRNHLDALLGLSGDEGARRLLRSHPVMEIAVDDPGIARDIDTVDDLT</sequence>
<evidence type="ECO:0000313" key="3">
    <source>
        <dbReference type="EMBL" id="NEX61242.1"/>
    </source>
</evidence>
<comment type="caution">
    <text evidence="3">The sequence shown here is derived from an EMBL/GenBank/DDBJ whole genome shotgun (WGS) entry which is preliminary data.</text>
</comment>
<evidence type="ECO:0000256" key="1">
    <source>
        <dbReference type="ARBA" id="ARBA00022842"/>
    </source>
</evidence>
<keyword evidence="3" id="KW-0808">Transferase</keyword>